<dbReference type="PANTHER" id="PTHR47495:SF2">
    <property type="entry name" value="ALDEHYDE DEHYDROGENASE"/>
    <property type="match status" value="1"/>
</dbReference>
<dbReference type="PANTHER" id="PTHR47495">
    <property type="entry name" value="ALDEHYDE DEHYDROGENASE"/>
    <property type="match status" value="1"/>
</dbReference>
<dbReference type="Gene3D" id="3.30.365.10">
    <property type="entry name" value="Aldehyde oxidase/xanthine dehydrogenase, molybdopterin binding domain"/>
    <property type="match status" value="3"/>
</dbReference>
<dbReference type="SUPFAM" id="SSF54665">
    <property type="entry name" value="CO dehydrogenase molybdoprotein N-domain-like"/>
    <property type="match status" value="1"/>
</dbReference>
<keyword evidence="3" id="KW-1185">Reference proteome</keyword>
<evidence type="ECO:0000313" key="3">
    <source>
        <dbReference type="Proteomes" id="UP000567293"/>
    </source>
</evidence>
<dbReference type="Pfam" id="PF02738">
    <property type="entry name" value="MoCoBD_1"/>
    <property type="match status" value="1"/>
</dbReference>
<proteinExistence type="predicted"/>
<organism evidence="2 3">
    <name type="scientific">Candidatus Acidiferrum panamense</name>
    <dbReference type="NCBI Taxonomy" id="2741543"/>
    <lineage>
        <taxon>Bacteria</taxon>
        <taxon>Pseudomonadati</taxon>
        <taxon>Acidobacteriota</taxon>
        <taxon>Terriglobia</taxon>
        <taxon>Candidatus Acidiferrales</taxon>
        <taxon>Candidatus Acidiferrum</taxon>
    </lineage>
</organism>
<dbReference type="Gene3D" id="3.90.1170.50">
    <property type="entry name" value="Aldehyde oxidase/xanthine dehydrogenase, a/b hammerhead"/>
    <property type="match status" value="1"/>
</dbReference>
<dbReference type="SUPFAM" id="SSF56003">
    <property type="entry name" value="Molybdenum cofactor-binding domain"/>
    <property type="match status" value="1"/>
</dbReference>
<dbReference type="GO" id="GO:0016491">
    <property type="term" value="F:oxidoreductase activity"/>
    <property type="evidence" value="ECO:0007669"/>
    <property type="project" value="InterPro"/>
</dbReference>
<dbReference type="InterPro" id="IPR036856">
    <property type="entry name" value="Ald_Oxase/Xan_DH_a/b_sf"/>
</dbReference>
<dbReference type="InterPro" id="IPR008274">
    <property type="entry name" value="AldOxase/xan_DH_MoCoBD1"/>
</dbReference>
<dbReference type="InterPro" id="IPR000674">
    <property type="entry name" value="Ald_Oxase/Xan_DH_a/b"/>
</dbReference>
<dbReference type="InterPro" id="IPR037165">
    <property type="entry name" value="AldOxase/xan_DH_Mopterin-bd_sf"/>
</dbReference>
<accession>A0A7V8NPX0</accession>
<feature type="domain" description="Aldehyde oxidase/xanthine dehydrogenase a/b hammerhead" evidence="1">
    <location>
        <begin position="53"/>
        <end position="131"/>
    </location>
</feature>
<comment type="caution">
    <text evidence="2">The sequence shown here is derived from an EMBL/GenBank/DDBJ whole genome shotgun (WGS) entry which is preliminary data.</text>
</comment>
<evidence type="ECO:0000259" key="1">
    <source>
        <dbReference type="SMART" id="SM01008"/>
    </source>
</evidence>
<name>A0A7V8NPX0_9BACT</name>
<dbReference type="AlphaFoldDB" id="A0A7V8NPX0"/>
<dbReference type="Pfam" id="PF20256">
    <property type="entry name" value="MoCoBD_2"/>
    <property type="match status" value="1"/>
</dbReference>
<dbReference type="InterPro" id="IPR046867">
    <property type="entry name" value="AldOxase/xan_DH_MoCoBD2"/>
</dbReference>
<evidence type="ECO:0000313" key="2">
    <source>
        <dbReference type="EMBL" id="MBA0085357.1"/>
    </source>
</evidence>
<dbReference type="InterPro" id="IPR052516">
    <property type="entry name" value="N-heterocyclic_Hydroxylase"/>
</dbReference>
<reference evidence="2" key="1">
    <citation type="submission" date="2020-06" db="EMBL/GenBank/DDBJ databases">
        <title>Legume-microbial interactions unlock mineral nutrients during tropical forest succession.</title>
        <authorList>
            <person name="Epihov D.Z."/>
        </authorList>
    </citation>
    <scope>NUCLEOTIDE SEQUENCE [LARGE SCALE GENOMIC DNA]</scope>
    <source>
        <strain evidence="2">Pan2503</strain>
    </source>
</reference>
<protein>
    <submittedName>
        <fullName evidence="2">Xanthine dehydrogenase family protein molybdopterin-binding subunit</fullName>
    </submittedName>
</protein>
<dbReference type="EMBL" id="JACDQQ010000983">
    <property type="protein sequence ID" value="MBA0085357.1"/>
    <property type="molecule type" value="Genomic_DNA"/>
</dbReference>
<dbReference type="Proteomes" id="UP000567293">
    <property type="component" value="Unassembled WGS sequence"/>
</dbReference>
<sequence length="585" mass="63804">MLHKNSRRSARFGDLVEAAAKIVPPAQPALKHEKDWSLLGKSLGRVENPGKIDGSAIFGLDFTLPGLVHAAVKQCPVFGGDVAGFDRSSIAGFPGIIEVVRIPNGIAVVGETYWQAKAALDALHVTFNEGPSAGVSTDTLREDYRRAMEGNEWLLVHVEGNPDALDHDYPNVPLDKTTIPAGGANTARETYPTIYSQEYESQFLAHATMEPMNCTARVAGDSVEIWAPTQGQEITRLTLAAAFKLPKENIQVSRTLLGGGFGRRLVAFDFALQSALLSKAVRRPVKVVWSREEDMQHDIYRPATLHRVTAGINEFGRLRAISHRLVSPSVLQYVYAPAVTDVYDPTCLEGLLETHYEIPNIRVDFKLLHVAVPTSVLRTTGFGPNIFALESFVDELASHKGSNPYQYRRDLLTKSPRSLAVLDLAAAKSNWEMPAPKGHYRGIAYAEAFGTHIAHVVELSVSKDRQVKIHKVVCVADPGTVLDPDITTNSLEGGIAWGLSCAFKSEITFDRGRTVESNYHDYSIIRLPEMPAVEVYLINSGARPLGGVGEVGPVTLLPAIANAIFAATETRFRSLPLSKHGFSLA</sequence>
<gene>
    <name evidence="2" type="ORF">HRJ53_10195</name>
</gene>
<dbReference type="SMART" id="SM01008">
    <property type="entry name" value="Ald_Xan_dh_C"/>
    <property type="match status" value="1"/>
</dbReference>